<evidence type="ECO:0000256" key="1">
    <source>
        <dbReference type="ARBA" id="ARBA00004651"/>
    </source>
</evidence>
<feature type="transmembrane region" description="Helical" evidence="10">
    <location>
        <begin position="525"/>
        <end position="548"/>
    </location>
</feature>
<feature type="transmembrane region" description="Helical" evidence="10">
    <location>
        <begin position="38"/>
        <end position="57"/>
    </location>
</feature>
<evidence type="ECO:0000256" key="9">
    <source>
        <dbReference type="ARBA" id="ARBA00023224"/>
    </source>
</evidence>
<feature type="transmembrane region" description="Helical" evidence="10">
    <location>
        <begin position="7"/>
        <end position="26"/>
    </location>
</feature>
<dbReference type="GO" id="GO:0004984">
    <property type="term" value="F:olfactory receptor activity"/>
    <property type="evidence" value="ECO:0007669"/>
    <property type="project" value="InterPro"/>
</dbReference>
<protein>
    <submittedName>
        <fullName evidence="11">OR13A protein</fullName>
    </submittedName>
</protein>
<comment type="subcellular location">
    <subcellularLocation>
        <location evidence="1">Cell membrane</location>
        <topology evidence="1">Multi-pass membrane protein</topology>
    </subcellularLocation>
</comment>
<evidence type="ECO:0000256" key="10">
    <source>
        <dbReference type="SAM" id="Phobius"/>
    </source>
</evidence>
<dbReference type="GO" id="GO:0005549">
    <property type="term" value="F:odorant binding"/>
    <property type="evidence" value="ECO:0007669"/>
    <property type="project" value="InterPro"/>
</dbReference>
<evidence type="ECO:0000256" key="4">
    <source>
        <dbReference type="ARBA" id="ARBA00022692"/>
    </source>
</evidence>
<dbReference type="PANTHER" id="PTHR21137">
    <property type="entry name" value="ODORANT RECEPTOR"/>
    <property type="match status" value="1"/>
</dbReference>
<feature type="transmembrane region" description="Helical" evidence="10">
    <location>
        <begin position="262"/>
        <end position="283"/>
    </location>
</feature>
<evidence type="ECO:0000313" key="11">
    <source>
        <dbReference type="EMBL" id="KAG5314177.1"/>
    </source>
</evidence>
<feature type="transmembrane region" description="Helical" evidence="10">
    <location>
        <begin position="560"/>
        <end position="576"/>
    </location>
</feature>
<feature type="transmembrane region" description="Helical" evidence="10">
    <location>
        <begin position="157"/>
        <end position="182"/>
    </location>
</feature>
<feature type="transmembrane region" description="Helical" evidence="10">
    <location>
        <begin position="778"/>
        <end position="795"/>
    </location>
</feature>
<dbReference type="EMBL" id="JAANHZ010000204">
    <property type="protein sequence ID" value="KAG5314177.1"/>
    <property type="molecule type" value="Genomic_DNA"/>
</dbReference>
<proteinExistence type="predicted"/>
<dbReference type="AlphaFoldDB" id="A0A836EYK3"/>
<evidence type="ECO:0000256" key="7">
    <source>
        <dbReference type="ARBA" id="ARBA00023136"/>
    </source>
</evidence>
<feature type="transmembrane region" description="Helical" evidence="10">
    <location>
        <begin position="745"/>
        <end position="766"/>
    </location>
</feature>
<evidence type="ECO:0000256" key="3">
    <source>
        <dbReference type="ARBA" id="ARBA00022606"/>
    </source>
</evidence>
<keyword evidence="9" id="KW-0807">Transducer</keyword>
<feature type="transmembrane region" description="Helical" evidence="10">
    <location>
        <begin position="90"/>
        <end position="113"/>
    </location>
</feature>
<evidence type="ECO:0000256" key="8">
    <source>
        <dbReference type="ARBA" id="ARBA00023170"/>
    </source>
</evidence>
<keyword evidence="7 10" id="KW-0472">Membrane</keyword>
<dbReference type="GO" id="GO:0005886">
    <property type="term" value="C:plasma membrane"/>
    <property type="evidence" value="ECO:0007669"/>
    <property type="project" value="UniProtKB-SubCell"/>
</dbReference>
<feature type="transmembrane region" description="Helical" evidence="10">
    <location>
        <begin position="613"/>
        <end position="635"/>
    </location>
</feature>
<feature type="transmembrane region" description="Helical" evidence="10">
    <location>
        <begin position="356"/>
        <end position="377"/>
    </location>
</feature>
<accession>A0A836EYK3</accession>
<keyword evidence="6 10" id="KW-1133">Transmembrane helix</keyword>
<keyword evidence="3" id="KW-0716">Sensory transduction</keyword>
<feature type="non-terminal residue" evidence="11">
    <location>
        <position position="834"/>
    </location>
</feature>
<organism evidence="11 12">
    <name type="scientific">Acromyrmex insinuator</name>
    <dbReference type="NCBI Taxonomy" id="230686"/>
    <lineage>
        <taxon>Eukaryota</taxon>
        <taxon>Metazoa</taxon>
        <taxon>Ecdysozoa</taxon>
        <taxon>Arthropoda</taxon>
        <taxon>Hexapoda</taxon>
        <taxon>Insecta</taxon>
        <taxon>Pterygota</taxon>
        <taxon>Neoptera</taxon>
        <taxon>Endopterygota</taxon>
        <taxon>Hymenoptera</taxon>
        <taxon>Apocrita</taxon>
        <taxon>Aculeata</taxon>
        <taxon>Formicoidea</taxon>
        <taxon>Formicidae</taxon>
        <taxon>Myrmicinae</taxon>
        <taxon>Acromyrmex</taxon>
    </lineage>
</organism>
<comment type="caution">
    <text evidence="11">The sequence shown here is derived from an EMBL/GenBank/DDBJ whole genome shotgun (WGS) entry which is preliminary data.</text>
</comment>
<evidence type="ECO:0000313" key="12">
    <source>
        <dbReference type="Proteomes" id="UP000667349"/>
    </source>
</evidence>
<feature type="transmembrane region" description="Helical" evidence="10">
    <location>
        <begin position="802"/>
        <end position="822"/>
    </location>
</feature>
<keyword evidence="2" id="KW-1003">Cell membrane</keyword>
<feature type="transmembrane region" description="Helical" evidence="10">
    <location>
        <begin position="226"/>
        <end position="250"/>
    </location>
</feature>
<keyword evidence="12" id="KW-1185">Reference proteome</keyword>
<feature type="transmembrane region" description="Helical" evidence="10">
    <location>
        <begin position="389"/>
        <end position="410"/>
    </location>
</feature>
<dbReference type="GO" id="GO:0007165">
    <property type="term" value="P:signal transduction"/>
    <property type="evidence" value="ECO:0007669"/>
    <property type="project" value="UniProtKB-KW"/>
</dbReference>
<evidence type="ECO:0000256" key="6">
    <source>
        <dbReference type="ARBA" id="ARBA00022989"/>
    </source>
</evidence>
<dbReference type="PANTHER" id="PTHR21137:SF35">
    <property type="entry name" value="ODORANT RECEPTOR 19A-RELATED"/>
    <property type="match status" value="1"/>
</dbReference>
<dbReference type="Proteomes" id="UP000667349">
    <property type="component" value="Unassembled WGS sequence"/>
</dbReference>
<keyword evidence="5" id="KW-0552">Olfaction</keyword>
<feature type="transmembrane region" description="Helical" evidence="10">
    <location>
        <begin position="462"/>
        <end position="485"/>
    </location>
</feature>
<feature type="transmembrane region" description="Helical" evidence="10">
    <location>
        <begin position="422"/>
        <end position="442"/>
    </location>
</feature>
<keyword evidence="4 10" id="KW-0812">Transmembrane</keyword>
<evidence type="ECO:0000256" key="5">
    <source>
        <dbReference type="ARBA" id="ARBA00022725"/>
    </source>
</evidence>
<reference evidence="11" key="1">
    <citation type="submission" date="2020-02" db="EMBL/GenBank/DDBJ databases">
        <title>Relaxed selection underlies rapid genomic changes in the transitions from sociality to social parasitism in ants.</title>
        <authorList>
            <person name="Bi X."/>
        </authorList>
    </citation>
    <scope>NUCLEOTIDE SEQUENCE</scope>
    <source>
        <strain evidence="11">BGI-DK2013a</strain>
        <tissue evidence="11">Whole body</tissue>
    </source>
</reference>
<evidence type="ECO:0000256" key="2">
    <source>
        <dbReference type="ARBA" id="ARBA00022475"/>
    </source>
</evidence>
<gene>
    <name evidence="11" type="primary">Or13a_3</name>
    <name evidence="11" type="ORF">G6Z75_0012132</name>
</gene>
<sequence>MCNIRVLIVFLSVTCGVLIPSIHSFIRIYGDIMLMLDNLQFTLPAISCSIRIVIFWWKKEAIVPIMNMIAEDWIKSKSVQDRNVMIRRAYTARIIITCAYCIMGLACFFIIILPSFGISMRLTPNITDPGKPMPLQTYYIYDTTKRPQYEITFISQAVYILLAIMSYTGIDNFLGLLIFHICGQLDILKNRLTRLDKYINSRNMLKSCMIKHIRLLRIIGVIEDTYNITLLALFLYFAILFAFYGFRIIILFDEGNNLSITHLIYFICNVFTIFSHMCLYCALGEILMARCNEIYYAAYNNKWYSVDPKIAKDLLFLLIRNTKPVYLTAGKVFPMTMATFCGVKAIDIIEDTYNGILLSLFIYFAILFAFYGFRIISLFDEGNDMSITHLIYFISTIINIFTHMCLYCVLGEILVAQVMSYMNILFYFRITKLILFMIKFLSKNCPIYYFKRILLNNFLYNWLNYGVVLKYILNYIIFLTIFGLIKVSADFEWAVKLNRFTLDFLGLWPKNVQNPRQKLMCDFRVLIAFLGIIFCLFIPSIHSLIIVFGDILLILDNLQITLPVMSCSIRIIIFWWKKKAVIPIINMIMKDWINIKNDQERNLMIRRAQTARIIIICSYCIMGLQWFFISVLPIFGVTMRLTPNITDPGRIPMPLQSHYIYDITKRPQHELTFISQAVYVAIGMMAYTGVDNFLSLVVFHICGQLDILENRMQHLDKYKNYSKMLKCCIERHIRLLRAIDIIEDMYNGILLSLFIYFAILFAFYGFRIISLFDEGNDMSITHLIYFISTIINIFTHMCLYCVLGEILVAQVMSYINILFYILELRKLMLYNFAC</sequence>
<keyword evidence="8" id="KW-0675">Receptor</keyword>
<feature type="transmembrane region" description="Helical" evidence="10">
    <location>
        <begin position="677"/>
        <end position="702"/>
    </location>
</feature>
<dbReference type="InterPro" id="IPR004117">
    <property type="entry name" value="7tm6_olfct_rcpt"/>
</dbReference>
<feature type="non-terminal residue" evidence="11">
    <location>
        <position position="1"/>
    </location>
</feature>
<name>A0A836EYK3_9HYME</name>
<dbReference type="Pfam" id="PF02949">
    <property type="entry name" value="7tm_6"/>
    <property type="match status" value="2"/>
</dbReference>